<feature type="transmembrane region" description="Helical" evidence="6">
    <location>
        <begin position="135"/>
        <end position="155"/>
    </location>
</feature>
<feature type="transmembrane region" description="Helical" evidence="6">
    <location>
        <begin position="309"/>
        <end position="328"/>
    </location>
</feature>
<feature type="chain" id="PRO_5041969589" description="WAT1-related protein" evidence="7">
    <location>
        <begin position="20"/>
        <end position="373"/>
    </location>
</feature>
<evidence type="ECO:0000313" key="10">
    <source>
        <dbReference type="Proteomes" id="UP001163823"/>
    </source>
</evidence>
<gene>
    <name evidence="9" type="ORF">O6P43_011007</name>
</gene>
<feature type="transmembrane region" description="Helical" evidence="6">
    <location>
        <begin position="259"/>
        <end position="277"/>
    </location>
</feature>
<dbReference type="InterPro" id="IPR030184">
    <property type="entry name" value="WAT1-related"/>
</dbReference>
<feature type="domain" description="EamA" evidence="8">
    <location>
        <begin position="190"/>
        <end position="328"/>
    </location>
</feature>
<dbReference type="AlphaFoldDB" id="A0AAD7VEU5"/>
<dbReference type="GO" id="GO:0022857">
    <property type="term" value="F:transmembrane transporter activity"/>
    <property type="evidence" value="ECO:0007669"/>
    <property type="project" value="InterPro"/>
</dbReference>
<evidence type="ECO:0000256" key="6">
    <source>
        <dbReference type="RuleBase" id="RU363077"/>
    </source>
</evidence>
<feature type="transmembrane region" description="Helical" evidence="6">
    <location>
        <begin position="189"/>
        <end position="208"/>
    </location>
</feature>
<feature type="domain" description="EamA" evidence="8">
    <location>
        <begin position="9"/>
        <end position="153"/>
    </location>
</feature>
<protein>
    <recommendedName>
        <fullName evidence="6">WAT1-related protein</fullName>
    </recommendedName>
</protein>
<dbReference type="GO" id="GO:0016020">
    <property type="term" value="C:membrane"/>
    <property type="evidence" value="ECO:0007669"/>
    <property type="project" value="UniProtKB-SubCell"/>
</dbReference>
<comment type="similarity">
    <text evidence="2 6">Belongs to the drug/metabolite transporter (DMT) superfamily. Plant drug/metabolite exporter (P-DME) (TC 2.A.7.4) family.</text>
</comment>
<dbReference type="InterPro" id="IPR000620">
    <property type="entry name" value="EamA_dom"/>
</dbReference>
<dbReference type="SUPFAM" id="SSF103481">
    <property type="entry name" value="Multidrug resistance efflux transporter EmrE"/>
    <property type="match status" value="2"/>
</dbReference>
<feature type="transmembrane region" description="Helical" evidence="6">
    <location>
        <begin position="35"/>
        <end position="56"/>
    </location>
</feature>
<proteinExistence type="inferred from homology"/>
<dbReference type="Proteomes" id="UP001163823">
    <property type="component" value="Chromosome 4"/>
</dbReference>
<evidence type="ECO:0000256" key="3">
    <source>
        <dbReference type="ARBA" id="ARBA00022692"/>
    </source>
</evidence>
<comment type="caution">
    <text evidence="9">The sequence shown here is derived from an EMBL/GenBank/DDBJ whole genome shotgun (WGS) entry which is preliminary data.</text>
</comment>
<keyword evidence="7" id="KW-0732">Signal</keyword>
<dbReference type="EMBL" id="JARAOO010000004">
    <property type="protein sequence ID" value="KAJ7973236.1"/>
    <property type="molecule type" value="Genomic_DNA"/>
</dbReference>
<evidence type="ECO:0000256" key="2">
    <source>
        <dbReference type="ARBA" id="ARBA00007635"/>
    </source>
</evidence>
<name>A0AAD7VEU5_QUISA</name>
<dbReference type="InterPro" id="IPR037185">
    <property type="entry name" value="EmrE-like"/>
</dbReference>
<evidence type="ECO:0000256" key="7">
    <source>
        <dbReference type="SAM" id="SignalP"/>
    </source>
</evidence>
<dbReference type="Pfam" id="PF00892">
    <property type="entry name" value="EamA"/>
    <property type="match status" value="2"/>
</dbReference>
<organism evidence="9 10">
    <name type="scientific">Quillaja saponaria</name>
    <name type="common">Soap bark tree</name>
    <dbReference type="NCBI Taxonomy" id="32244"/>
    <lineage>
        <taxon>Eukaryota</taxon>
        <taxon>Viridiplantae</taxon>
        <taxon>Streptophyta</taxon>
        <taxon>Embryophyta</taxon>
        <taxon>Tracheophyta</taxon>
        <taxon>Spermatophyta</taxon>
        <taxon>Magnoliopsida</taxon>
        <taxon>eudicotyledons</taxon>
        <taxon>Gunneridae</taxon>
        <taxon>Pentapetalae</taxon>
        <taxon>rosids</taxon>
        <taxon>fabids</taxon>
        <taxon>Fabales</taxon>
        <taxon>Quillajaceae</taxon>
        <taxon>Quillaja</taxon>
    </lineage>
</organism>
<reference evidence="9" key="1">
    <citation type="journal article" date="2023" name="Science">
        <title>Elucidation of the pathway for biosynthesis of saponin adjuvants from the soapbark tree.</title>
        <authorList>
            <person name="Reed J."/>
            <person name="Orme A."/>
            <person name="El-Demerdash A."/>
            <person name="Owen C."/>
            <person name="Martin L.B.B."/>
            <person name="Misra R.C."/>
            <person name="Kikuchi S."/>
            <person name="Rejzek M."/>
            <person name="Martin A.C."/>
            <person name="Harkess A."/>
            <person name="Leebens-Mack J."/>
            <person name="Louveau T."/>
            <person name="Stephenson M.J."/>
            <person name="Osbourn A."/>
        </authorList>
    </citation>
    <scope>NUCLEOTIDE SEQUENCE</scope>
    <source>
        <strain evidence="9">S10</strain>
    </source>
</reference>
<evidence type="ECO:0000256" key="4">
    <source>
        <dbReference type="ARBA" id="ARBA00022989"/>
    </source>
</evidence>
<keyword evidence="4 6" id="KW-1133">Transmembrane helix</keyword>
<evidence type="ECO:0000259" key="8">
    <source>
        <dbReference type="Pfam" id="PF00892"/>
    </source>
</evidence>
<evidence type="ECO:0000256" key="5">
    <source>
        <dbReference type="ARBA" id="ARBA00023136"/>
    </source>
</evidence>
<dbReference type="KEGG" id="qsa:O6P43_011007"/>
<keyword evidence="5 6" id="KW-0472">Membrane</keyword>
<feature type="transmembrane region" description="Helical" evidence="6">
    <location>
        <begin position="220"/>
        <end position="239"/>
    </location>
</feature>
<feature type="transmembrane region" description="Helical" evidence="6">
    <location>
        <begin position="65"/>
        <end position="82"/>
    </location>
</feature>
<sequence>MAGGFIPFLVMVLVQVGFAGMNITSKLALQTGMNPIVLVAYRQLFAFLSIAPLACWMEWKTMPKMTWSIFFQIFLCSLTGHQNAGATGNQLFYFVGLKYSTPTIGCALTNTLPAFTFILAVFFRQESVRIKTRTGQAKVIGTIVGVGGAMLLSFYHGKTIGFGQSSIHWKYADKLEDSSSSTDDKANSILGPFFLIISSVSWATWLIIQAKVSKKFPAPYTSSAYLVLLGTIQCVVIALCFDHKPSAWSLSNPMRLTASIYSGVVCSGISFCIMSWTVQKRGPLYVSVFSPLLLVIVAFFSWALLREKLYIGTAIGSFLIVFGLYSVLWGKNNEMKLEDSVEETEDMKEINDEKKDVELQLPLPLPSNGNHHT</sequence>
<keyword evidence="10" id="KW-1185">Reference proteome</keyword>
<evidence type="ECO:0000256" key="1">
    <source>
        <dbReference type="ARBA" id="ARBA00004141"/>
    </source>
</evidence>
<accession>A0AAD7VEU5</accession>
<evidence type="ECO:0000313" key="9">
    <source>
        <dbReference type="EMBL" id="KAJ7973236.1"/>
    </source>
</evidence>
<keyword evidence="3 6" id="KW-0812">Transmembrane</keyword>
<feature type="transmembrane region" description="Helical" evidence="6">
    <location>
        <begin position="102"/>
        <end position="123"/>
    </location>
</feature>
<feature type="transmembrane region" description="Helical" evidence="6">
    <location>
        <begin position="284"/>
        <end position="303"/>
    </location>
</feature>
<feature type="signal peptide" evidence="7">
    <location>
        <begin position="1"/>
        <end position="19"/>
    </location>
</feature>
<comment type="subcellular location">
    <subcellularLocation>
        <location evidence="1 6">Membrane</location>
        <topology evidence="1 6">Multi-pass membrane protein</topology>
    </subcellularLocation>
</comment>
<dbReference type="PANTHER" id="PTHR31218">
    <property type="entry name" value="WAT1-RELATED PROTEIN"/>
    <property type="match status" value="1"/>
</dbReference>